<keyword evidence="3 6" id="KW-0547">Nucleotide-binding</keyword>
<dbReference type="FunFam" id="3.30.200.20:FF:000003">
    <property type="entry name" value="Non-specific serine/threonine protein kinase"/>
    <property type="match status" value="1"/>
</dbReference>
<evidence type="ECO:0000256" key="1">
    <source>
        <dbReference type="ARBA" id="ARBA00022527"/>
    </source>
</evidence>
<comment type="caution">
    <text evidence="9">The sequence shown here is derived from an EMBL/GenBank/DDBJ whole genome shotgun (WGS) entry which is preliminary data.</text>
</comment>
<evidence type="ECO:0000256" key="3">
    <source>
        <dbReference type="ARBA" id="ARBA00022741"/>
    </source>
</evidence>
<evidence type="ECO:0000256" key="2">
    <source>
        <dbReference type="ARBA" id="ARBA00022679"/>
    </source>
</evidence>
<evidence type="ECO:0000256" key="5">
    <source>
        <dbReference type="ARBA" id="ARBA00022840"/>
    </source>
</evidence>
<feature type="compositionally biased region" description="Polar residues" evidence="7">
    <location>
        <begin position="486"/>
        <end position="507"/>
    </location>
</feature>
<feature type="region of interest" description="Disordered" evidence="7">
    <location>
        <begin position="335"/>
        <end position="360"/>
    </location>
</feature>
<keyword evidence="1" id="KW-0723">Serine/threonine-protein kinase</keyword>
<dbReference type="InterPro" id="IPR008271">
    <property type="entry name" value="Ser/Thr_kinase_AS"/>
</dbReference>
<feature type="compositionally biased region" description="Polar residues" evidence="7">
    <location>
        <begin position="336"/>
        <end position="359"/>
    </location>
</feature>
<dbReference type="PROSITE" id="PS50011">
    <property type="entry name" value="PROTEIN_KINASE_DOM"/>
    <property type="match status" value="1"/>
</dbReference>
<dbReference type="PROSITE" id="PS00107">
    <property type="entry name" value="PROTEIN_KINASE_ATP"/>
    <property type="match status" value="1"/>
</dbReference>
<evidence type="ECO:0000313" key="9">
    <source>
        <dbReference type="EMBL" id="KAJ5078623.1"/>
    </source>
</evidence>
<feature type="domain" description="Protein kinase" evidence="8">
    <location>
        <begin position="8"/>
        <end position="261"/>
    </location>
</feature>
<sequence length="664" mass="76878">MSNKIGNYIIGKTLGIGSTGKVKLGIEEETEEKVAIKIISKKEIKTKKNALIKIEREIAILKLLSHPHVLKLHDVYESSSHLYLVMEHLEGGELFDYLITKGILPDQQALFFFQQIIFGLDYCHKHFVCHRDLKPENLLLDKNNYIKIADFGMARLTKRQNLLVTSCGSPHYASPEVILGIKYNGMKADIWSCGVILFALLAGSLPFDDPHVHRLLQKVKSGIYSIPKSFTKLQKDLIQKMLVVDPTKRISLNEIKKHPWFTSNYAILYKEPQPMGVMDEFKTPILIENIDREILYSLKSLGYSDLQQISQDLIQKEMNITKVFYLLLQRKKQESNPKNISQSNSNQDFKPNGKTTLSQERPLFTELNLLPNMENLSQKTISQESDDKAAKSISEFSSHSQDNFFEEDLFFLELEDPKKPKGNQNQNLNQNQNQNQNQNLNQNQNQIENENISFIEIKFDDQEQNIIQLNQEKKNKNNNSKKNSSLPMNISLTESNNKTNNQTSQFGTPRFHRYKLQQNLESSPSPPKGSESPKKGWFGSWFNRFKKSNGNKKKISKKQQKLNERIAKIPKEVVVEKNTSFFHLLTMIQQSLNSLSFNWIHPHEFLFLVSNQYLRFKIKIKENTSSNNRSDCLFHSFIIIWKNGDLLKFEKTCSNLIRLISKFK</sequence>
<dbReference type="FunFam" id="1.10.510.10:FF:000777">
    <property type="entry name" value="CAMK family protein kinase"/>
    <property type="match status" value="1"/>
</dbReference>
<dbReference type="Pfam" id="PF00069">
    <property type="entry name" value="Pkinase"/>
    <property type="match status" value="1"/>
</dbReference>
<dbReference type="GO" id="GO:0035556">
    <property type="term" value="P:intracellular signal transduction"/>
    <property type="evidence" value="ECO:0007669"/>
    <property type="project" value="TreeGrafter"/>
</dbReference>
<dbReference type="GO" id="GO:0005737">
    <property type="term" value="C:cytoplasm"/>
    <property type="evidence" value="ECO:0007669"/>
    <property type="project" value="TreeGrafter"/>
</dbReference>
<dbReference type="PANTHER" id="PTHR24346">
    <property type="entry name" value="MAP/MICROTUBULE AFFINITY-REGULATING KINASE"/>
    <property type="match status" value="1"/>
</dbReference>
<name>A0A9Q0LWB4_ANAIG</name>
<feature type="region of interest" description="Disordered" evidence="7">
    <location>
        <begin position="471"/>
        <end position="508"/>
    </location>
</feature>
<dbReference type="InterPro" id="IPR000719">
    <property type="entry name" value="Prot_kinase_dom"/>
</dbReference>
<dbReference type="GO" id="GO:0004674">
    <property type="term" value="F:protein serine/threonine kinase activity"/>
    <property type="evidence" value="ECO:0007669"/>
    <property type="project" value="UniProtKB-KW"/>
</dbReference>
<gene>
    <name evidence="9" type="ORF">M0811_04948</name>
</gene>
<dbReference type="OMA" id="IMYNIMS"/>
<evidence type="ECO:0000313" key="10">
    <source>
        <dbReference type="Proteomes" id="UP001149090"/>
    </source>
</evidence>
<dbReference type="SUPFAM" id="SSF56112">
    <property type="entry name" value="Protein kinase-like (PK-like)"/>
    <property type="match status" value="1"/>
</dbReference>
<dbReference type="SMART" id="SM00220">
    <property type="entry name" value="S_TKc"/>
    <property type="match status" value="1"/>
</dbReference>
<dbReference type="InterPro" id="IPR017441">
    <property type="entry name" value="Protein_kinase_ATP_BS"/>
</dbReference>
<accession>A0A9Q0LWB4</accession>
<proteinExistence type="predicted"/>
<dbReference type="PROSITE" id="PS00108">
    <property type="entry name" value="PROTEIN_KINASE_ST"/>
    <property type="match status" value="1"/>
</dbReference>
<dbReference type="PANTHER" id="PTHR24346:SF110">
    <property type="entry name" value="NON-SPECIFIC SERINE_THREONINE PROTEIN KINASE"/>
    <property type="match status" value="1"/>
</dbReference>
<keyword evidence="2" id="KW-0808">Transferase</keyword>
<keyword evidence="4 9" id="KW-0418">Kinase</keyword>
<dbReference type="AlphaFoldDB" id="A0A9Q0LWB4"/>
<evidence type="ECO:0000259" key="8">
    <source>
        <dbReference type="PROSITE" id="PS50011"/>
    </source>
</evidence>
<feature type="region of interest" description="Disordered" evidence="7">
    <location>
        <begin position="416"/>
        <end position="437"/>
    </location>
</feature>
<evidence type="ECO:0000256" key="6">
    <source>
        <dbReference type="PROSITE-ProRule" id="PRU10141"/>
    </source>
</evidence>
<keyword evidence="10" id="KW-1185">Reference proteome</keyword>
<feature type="binding site" evidence="6">
    <location>
        <position position="37"/>
    </location>
    <ligand>
        <name>ATP</name>
        <dbReference type="ChEBI" id="CHEBI:30616"/>
    </ligand>
</feature>
<organism evidence="9 10">
    <name type="scientific">Anaeramoeba ignava</name>
    <name type="common">Anaerobic marine amoeba</name>
    <dbReference type="NCBI Taxonomy" id="1746090"/>
    <lineage>
        <taxon>Eukaryota</taxon>
        <taxon>Metamonada</taxon>
        <taxon>Anaeramoebidae</taxon>
        <taxon>Anaeramoeba</taxon>
    </lineage>
</organism>
<dbReference type="EMBL" id="JAPDFW010000053">
    <property type="protein sequence ID" value="KAJ5078623.1"/>
    <property type="molecule type" value="Genomic_DNA"/>
</dbReference>
<feature type="compositionally biased region" description="Low complexity" evidence="7">
    <location>
        <begin position="423"/>
        <end position="437"/>
    </location>
</feature>
<evidence type="ECO:0000256" key="4">
    <source>
        <dbReference type="ARBA" id="ARBA00022777"/>
    </source>
</evidence>
<protein>
    <submittedName>
        <fullName evidence="9">Serine/threonine-protein kinase brsk2-like protein</fullName>
    </submittedName>
</protein>
<dbReference type="Proteomes" id="UP001149090">
    <property type="component" value="Unassembled WGS sequence"/>
</dbReference>
<dbReference type="InterPro" id="IPR011009">
    <property type="entry name" value="Kinase-like_dom_sf"/>
</dbReference>
<evidence type="ECO:0000256" key="7">
    <source>
        <dbReference type="SAM" id="MobiDB-lite"/>
    </source>
</evidence>
<dbReference type="Gene3D" id="1.10.510.10">
    <property type="entry name" value="Transferase(Phosphotransferase) domain 1"/>
    <property type="match status" value="1"/>
</dbReference>
<dbReference type="GO" id="GO:0005524">
    <property type="term" value="F:ATP binding"/>
    <property type="evidence" value="ECO:0007669"/>
    <property type="project" value="UniProtKB-UniRule"/>
</dbReference>
<reference evidence="9" key="1">
    <citation type="submission" date="2022-10" db="EMBL/GenBank/DDBJ databases">
        <title>Novel sulphate-reducing endosymbionts in the free-living metamonad Anaeramoeba.</title>
        <authorList>
            <person name="Jerlstrom-Hultqvist J."/>
            <person name="Cepicka I."/>
            <person name="Gallot-Lavallee L."/>
            <person name="Salas-Leiva D."/>
            <person name="Curtis B.A."/>
            <person name="Zahonova K."/>
            <person name="Pipaliya S."/>
            <person name="Dacks J."/>
            <person name="Roger A.J."/>
        </authorList>
    </citation>
    <scope>NUCLEOTIDE SEQUENCE</scope>
    <source>
        <strain evidence="9">BMAN</strain>
    </source>
</reference>
<keyword evidence="5 6" id="KW-0067">ATP-binding</keyword>